<dbReference type="InterPro" id="IPR017941">
    <property type="entry name" value="Rieske_2Fe-2S"/>
</dbReference>
<proteinExistence type="inferred from homology"/>
<keyword evidence="8" id="KW-0411">Iron-sulfur</keyword>
<dbReference type="AlphaFoldDB" id="A0A4P6Q403"/>
<evidence type="ECO:0000259" key="10">
    <source>
        <dbReference type="PROSITE" id="PS51296"/>
    </source>
</evidence>
<dbReference type="Pfam" id="PF00355">
    <property type="entry name" value="Rieske"/>
    <property type="match status" value="1"/>
</dbReference>
<keyword evidence="3" id="KW-0479">Metal-binding</keyword>
<dbReference type="SUPFAM" id="SSF50022">
    <property type="entry name" value="ISP domain"/>
    <property type="match status" value="1"/>
</dbReference>
<keyword evidence="4" id="KW-0058">Aromatic hydrocarbons catabolism</keyword>
<dbReference type="Gene3D" id="3.90.380.10">
    <property type="entry name" value="Naphthalene 1,2-dioxygenase Alpha Subunit, Chain A, domain 1"/>
    <property type="match status" value="1"/>
</dbReference>
<evidence type="ECO:0000256" key="7">
    <source>
        <dbReference type="ARBA" id="ARBA00023004"/>
    </source>
</evidence>
<evidence type="ECO:0000256" key="4">
    <source>
        <dbReference type="ARBA" id="ARBA00022797"/>
    </source>
</evidence>
<protein>
    <submittedName>
        <fullName evidence="11">Benzene 1,2-dioxygenase subunit alpha</fullName>
        <ecNumber evidence="11">1.14.12.3</ecNumber>
    </submittedName>
</protein>
<keyword evidence="12" id="KW-1185">Reference proteome</keyword>
<keyword evidence="5 11" id="KW-0223">Dioxygenase</keyword>
<dbReference type="OrthoDB" id="5243643at2"/>
<keyword evidence="7" id="KW-0408">Iron</keyword>
<dbReference type="SUPFAM" id="SSF55961">
    <property type="entry name" value="Bet v1-like"/>
    <property type="match status" value="1"/>
</dbReference>
<evidence type="ECO:0000313" key="12">
    <source>
        <dbReference type="Proteomes" id="UP000292235"/>
    </source>
</evidence>
<dbReference type="InterPro" id="IPR036922">
    <property type="entry name" value="Rieske_2Fe-2S_sf"/>
</dbReference>
<dbReference type="PANTHER" id="PTHR43756:SF1">
    <property type="entry name" value="3-PHENYLPROPIONATE_CINNAMIC ACID DIOXYGENASE SUBUNIT ALPHA"/>
    <property type="match status" value="1"/>
</dbReference>
<keyword evidence="9" id="KW-0520">NAD</keyword>
<evidence type="ECO:0000256" key="1">
    <source>
        <dbReference type="ARBA" id="ARBA00008751"/>
    </source>
</evidence>
<evidence type="ECO:0000256" key="6">
    <source>
        <dbReference type="ARBA" id="ARBA00023002"/>
    </source>
</evidence>
<dbReference type="InterPro" id="IPR001663">
    <property type="entry name" value="Rng_hydr_dOase-A"/>
</dbReference>
<keyword evidence="6 11" id="KW-0560">Oxidoreductase</keyword>
<dbReference type="GO" id="GO:0005506">
    <property type="term" value="F:iron ion binding"/>
    <property type="evidence" value="ECO:0007669"/>
    <property type="project" value="InterPro"/>
</dbReference>
<dbReference type="Proteomes" id="UP000292235">
    <property type="component" value="Chromosome"/>
</dbReference>
<dbReference type="Pfam" id="PF00848">
    <property type="entry name" value="Ring_hydroxyl_A"/>
    <property type="match status" value="1"/>
</dbReference>
<dbReference type="EC" id="1.14.12.3" evidence="11"/>
<evidence type="ECO:0000313" key="11">
    <source>
        <dbReference type="EMBL" id="QBI53639.1"/>
    </source>
</evidence>
<name>A0A4P6Q403_9ACTN</name>
<gene>
    <name evidence="11" type="primary">bnzA</name>
    <name evidence="11" type="ORF">EKD16_09225</name>
</gene>
<dbReference type="InterPro" id="IPR015879">
    <property type="entry name" value="Ring_hydroxy_dOase_asu_C_dom"/>
</dbReference>
<dbReference type="GO" id="GO:0018619">
    <property type="term" value="F:benzene 1,2-dioxygenase activity"/>
    <property type="evidence" value="ECO:0007669"/>
    <property type="project" value="UniProtKB-EC"/>
</dbReference>
<dbReference type="InterPro" id="IPR043266">
    <property type="entry name" value="RHO_NdoB-like_C"/>
</dbReference>
<dbReference type="InterPro" id="IPR015881">
    <property type="entry name" value="ARHD_Rieske_2Fe_2S"/>
</dbReference>
<evidence type="ECO:0000256" key="2">
    <source>
        <dbReference type="ARBA" id="ARBA00022714"/>
    </source>
</evidence>
<comment type="similarity">
    <text evidence="1">Belongs to the bacterial ring-hydroxylating dioxygenase alpha subunit family.</text>
</comment>
<accession>A0A4P6Q403</accession>
<feature type="domain" description="Rieske" evidence="10">
    <location>
        <begin position="49"/>
        <end position="159"/>
    </location>
</feature>
<keyword evidence="2" id="KW-0001">2Fe-2S</keyword>
<organism evidence="11 12">
    <name type="scientific">Streptomonospora litoralis</name>
    <dbReference type="NCBI Taxonomy" id="2498135"/>
    <lineage>
        <taxon>Bacteria</taxon>
        <taxon>Bacillati</taxon>
        <taxon>Actinomycetota</taxon>
        <taxon>Actinomycetes</taxon>
        <taxon>Streptosporangiales</taxon>
        <taxon>Nocardiopsidaceae</taxon>
        <taxon>Streptomonospora</taxon>
    </lineage>
</organism>
<sequence length="438" mass="48834">MATDSAGTRTEAGLEGIRDGIAQGRFPAHVFNDREIFDTEQRRVFSKAWCFLAHESEIPNRGDYVTRYIADNNLIVARAESGEIHASLNMCRHRGNMMCKSEMGNASHFRCSYHGWVYKNSGELVGVPYMKEGYGGRIDKRDWGLVKVRTDTYAGLVFGTLDPDAPTLEEYLGGFQFYLDLYLKQGSSGSEVHGPPDHWVTETDWKIAAENFSGDGYHTPVAHQFGFNLGYFASSGSTHSQGWAASIPGKGHGIGLGHTPGFPPFAGFPEELAEEMRSSLSPEQVEVFSQTRTAVGTVFPNLSFLMQPFSIVPGEAGVRFVTMRLYHPIGPGRTEMYSWCLVPKDASDEYKQEAYRAYTLAFAQAGTFEQDDLENWARVTRSAGSTMARNIEFPYVMGMDSTPDPDFPGPGHVVTPYVNDSNFRNLWSRWSEYMTGRV</sequence>
<dbReference type="EMBL" id="CP036455">
    <property type="protein sequence ID" value="QBI53639.1"/>
    <property type="molecule type" value="Genomic_DNA"/>
</dbReference>
<dbReference type="PRINTS" id="PR00090">
    <property type="entry name" value="RNGDIOXGNASE"/>
</dbReference>
<dbReference type="GO" id="GO:0051537">
    <property type="term" value="F:2 iron, 2 sulfur cluster binding"/>
    <property type="evidence" value="ECO:0007669"/>
    <property type="project" value="UniProtKB-KW"/>
</dbReference>
<dbReference type="GO" id="GO:0004497">
    <property type="term" value="F:monooxygenase activity"/>
    <property type="evidence" value="ECO:0007669"/>
    <property type="project" value="UniProtKB-ARBA"/>
</dbReference>
<evidence type="ECO:0000256" key="5">
    <source>
        <dbReference type="ARBA" id="ARBA00022964"/>
    </source>
</evidence>
<dbReference type="PROSITE" id="PS51296">
    <property type="entry name" value="RIESKE"/>
    <property type="match status" value="1"/>
</dbReference>
<dbReference type="RefSeq" id="WP_131097964.1">
    <property type="nucleotide sequence ID" value="NZ_CP036455.1"/>
</dbReference>
<reference evidence="11 12" key="1">
    <citation type="submission" date="2019-02" db="EMBL/GenBank/DDBJ databases">
        <authorList>
            <person name="Khodamoradi S."/>
            <person name="Hahnke R.L."/>
            <person name="Kaempfer P."/>
            <person name="Schumann P."/>
            <person name="Rohde M."/>
            <person name="Steinert M."/>
            <person name="Luzhetskyy A."/>
            <person name="Wink J."/>
            <person name="Ruckert C."/>
        </authorList>
    </citation>
    <scope>NUCLEOTIDE SEQUENCE [LARGE SCALE GENOMIC DNA]</scope>
    <source>
        <strain evidence="11 12">M2</strain>
    </source>
</reference>
<dbReference type="Gene3D" id="2.102.10.10">
    <property type="entry name" value="Rieske [2Fe-2S] iron-sulphur domain"/>
    <property type="match status" value="1"/>
</dbReference>
<evidence type="ECO:0000256" key="9">
    <source>
        <dbReference type="ARBA" id="ARBA00023027"/>
    </source>
</evidence>
<dbReference type="KEGG" id="strr:EKD16_09225"/>
<dbReference type="CDD" id="cd08881">
    <property type="entry name" value="RHO_alpha_C_NDO-like"/>
    <property type="match status" value="1"/>
</dbReference>
<evidence type="ECO:0000256" key="3">
    <source>
        <dbReference type="ARBA" id="ARBA00022723"/>
    </source>
</evidence>
<dbReference type="PANTHER" id="PTHR43756">
    <property type="entry name" value="CHOLINE MONOOXYGENASE, CHLOROPLASTIC"/>
    <property type="match status" value="1"/>
</dbReference>
<evidence type="ECO:0000256" key="8">
    <source>
        <dbReference type="ARBA" id="ARBA00023014"/>
    </source>
</evidence>
<dbReference type="PROSITE" id="PS00570">
    <property type="entry name" value="RING_HYDROXYL_ALPHA"/>
    <property type="match status" value="1"/>
</dbReference>